<evidence type="ECO:0000256" key="2">
    <source>
        <dbReference type="SAM" id="Phobius"/>
    </source>
</evidence>
<name>A0A5C5Y2L5_9PLAN</name>
<evidence type="ECO:0000313" key="4">
    <source>
        <dbReference type="EMBL" id="TWT69420.1"/>
    </source>
</evidence>
<dbReference type="InterPro" id="IPR013517">
    <property type="entry name" value="FG-GAP"/>
</dbReference>
<organism evidence="4 5">
    <name type="scientific">Crateriforma conspicua</name>
    <dbReference type="NCBI Taxonomy" id="2527996"/>
    <lineage>
        <taxon>Bacteria</taxon>
        <taxon>Pseudomonadati</taxon>
        <taxon>Planctomycetota</taxon>
        <taxon>Planctomycetia</taxon>
        <taxon>Planctomycetales</taxon>
        <taxon>Planctomycetaceae</taxon>
        <taxon>Crateriforma</taxon>
    </lineage>
</organism>
<dbReference type="Proteomes" id="UP000317238">
    <property type="component" value="Unassembled WGS sequence"/>
</dbReference>
<comment type="caution">
    <text evidence="4">The sequence shown here is derived from an EMBL/GenBank/DDBJ whole genome shotgun (WGS) entry which is preliminary data.</text>
</comment>
<dbReference type="Pfam" id="PF13517">
    <property type="entry name" value="FG-GAP_3"/>
    <property type="match status" value="1"/>
</dbReference>
<keyword evidence="5" id="KW-1185">Reference proteome</keyword>
<sequence length="1257" mass="138030">MKSNQTQRRFVPFTLLAVVVVAIAAALWWAANRTGDDSSTPAADHENALQTVRVALAATEDLDGDAADKAWSRLRQMRPDDVAVTRNWALNRLLIVDRLAEQTENRSLSADQRQAARTALPDRIAEANAAVDAFGSLQPDADVLTRWMKARVDVRQAALLPAAIARGATRRVFDDLADFVLEHPDKDTVILAGTIWDLVNRMGIIEDLPADLRDKAADALTQLAESNPDNLFVAVQAAQLNLAAQRPAAAQAIENAARLAKAIQPEMKARAGGAIESIDGLVTQMTDDIAQQDWQTANRGFGIWFNLVNASELMKADRRRASPHPLDRISFETIRQLSMEAQNESPVQAFDATLSFRHVVIDDSTDARSVIPVDLNVDLRPDLVSVSDQNEITLWRQSDSGDFKRIADDAAGINVAGMIATDLFMVDRAAPDKVKVLPPADPDATATPDFSVGLRHNVVPTLVVYGDEGIRLFGMDGRDTTADDRRLFAVDAATGLEDVRDVVKVIAGDLEGDGDLDLVVATRNDGLRLFINRGTRRFFEAAAPATGTMVDLAIVDIDRDLDLDIVAVEEGSGTIGLLENLLHLQFRYRALSGAPAMADAQRVFVDDVDGNVSWDLVVSGKTGGQIVWSQTADAGMWTVDSVSQNDGPMINGLLVDFDNDSFGELLHATDDGSLKCTHLTSDGFGATKAVQGDGMVGDVWHAADFDNNGRIDRCGVDQRGIVLGMNTTENDAHYLQVRMKGIDDNNAASGRVNHYAIGSTLELRFGPHYRSKVITSPMTHFGLDGIDRADSLRIIFPNGLTQTTRSPAVDTLVEEEQTLKGSCPYLYAWDGEKFAFVTDCLWAAPLGLQVAAGVVAKDRPWEYLKVDGRFVAEKDGRYHLRLTEELWEIAYFDHVAFTAVDHPPGVQIETNEKVGPPSIAQPTIYAFDQADMQPAVAARDTRGNDVADRLADVDGRYVQGFDRRIVQGLCPPHWIELTVPDQALQRRDAGEAVYMVLTGWILPTDTSLNIQIDQNDEMPPIEFPGVWVPDGDAGETKMPGWRPAIASMGFPGGKTKTIVVDVTDALVPEDPRLRIRTSAQIYWDAAKFTNRRGDDALVVHDLTMDTAEVGYRGFSRRIRTSLQQPETYDYHIADADPRWPPLQGSLTGPGDVSDMLSQWDDKMVVISGGDEIRLTFKVPDSPVPDGYVRDFVLHCVGWDKDADLNTLAGQSADPLPFRHMKSYPPTLADQDAAAQVMRSHATSRNRRQSFRRFWHRP</sequence>
<evidence type="ECO:0000313" key="5">
    <source>
        <dbReference type="Proteomes" id="UP000317238"/>
    </source>
</evidence>
<evidence type="ECO:0000259" key="3">
    <source>
        <dbReference type="Pfam" id="PF07593"/>
    </source>
</evidence>
<dbReference type="PANTHER" id="PTHR44103">
    <property type="entry name" value="PROPROTEIN CONVERTASE P"/>
    <property type="match status" value="1"/>
</dbReference>
<keyword evidence="1" id="KW-0732">Signal</keyword>
<keyword evidence="2" id="KW-1133">Transmembrane helix</keyword>
<evidence type="ECO:0000256" key="1">
    <source>
        <dbReference type="ARBA" id="ARBA00022729"/>
    </source>
</evidence>
<dbReference type="EMBL" id="SJPL01000001">
    <property type="protein sequence ID" value="TWT69420.1"/>
    <property type="molecule type" value="Genomic_DNA"/>
</dbReference>
<dbReference type="InterPro" id="IPR011519">
    <property type="entry name" value="UnbV_ASPIC"/>
</dbReference>
<keyword evidence="2" id="KW-0472">Membrane</keyword>
<feature type="domain" description="ASPIC/UnbV" evidence="3">
    <location>
        <begin position="762"/>
        <end position="812"/>
    </location>
</feature>
<reference evidence="4 5" key="1">
    <citation type="submission" date="2019-02" db="EMBL/GenBank/DDBJ databases">
        <title>Deep-cultivation of Planctomycetes and their phenomic and genomic characterization uncovers novel biology.</title>
        <authorList>
            <person name="Wiegand S."/>
            <person name="Jogler M."/>
            <person name="Boedeker C."/>
            <person name="Pinto D."/>
            <person name="Vollmers J."/>
            <person name="Rivas-Marin E."/>
            <person name="Kohn T."/>
            <person name="Peeters S.H."/>
            <person name="Heuer A."/>
            <person name="Rast P."/>
            <person name="Oberbeckmann S."/>
            <person name="Bunk B."/>
            <person name="Jeske O."/>
            <person name="Meyerdierks A."/>
            <person name="Storesund J.E."/>
            <person name="Kallscheuer N."/>
            <person name="Luecker S."/>
            <person name="Lage O.M."/>
            <person name="Pohl T."/>
            <person name="Merkel B.J."/>
            <person name="Hornburger P."/>
            <person name="Mueller R.-W."/>
            <person name="Bruemmer F."/>
            <person name="Labrenz M."/>
            <person name="Spormann A.M."/>
            <person name="Op Den Camp H."/>
            <person name="Overmann J."/>
            <person name="Amann R."/>
            <person name="Jetten M.S.M."/>
            <person name="Mascher T."/>
            <person name="Medema M.H."/>
            <person name="Devos D.P."/>
            <person name="Kaster A.-K."/>
            <person name="Ovreas L."/>
            <person name="Rohde M."/>
            <person name="Galperin M.Y."/>
            <person name="Jogler C."/>
        </authorList>
    </citation>
    <scope>NUCLEOTIDE SEQUENCE [LARGE SCALE GENOMIC DNA]</scope>
    <source>
        <strain evidence="4 5">Pan14r</strain>
    </source>
</reference>
<dbReference type="InterPro" id="IPR028994">
    <property type="entry name" value="Integrin_alpha_N"/>
</dbReference>
<dbReference type="AlphaFoldDB" id="A0A5C5Y2L5"/>
<gene>
    <name evidence="4" type="ORF">Pan14r_17060</name>
</gene>
<dbReference type="RefSeq" id="WP_146438858.1">
    <property type="nucleotide sequence ID" value="NZ_SJPL01000001.1"/>
</dbReference>
<dbReference type="SUPFAM" id="SSF69318">
    <property type="entry name" value="Integrin alpha N-terminal domain"/>
    <property type="match status" value="1"/>
</dbReference>
<feature type="transmembrane region" description="Helical" evidence="2">
    <location>
        <begin position="12"/>
        <end position="31"/>
    </location>
</feature>
<dbReference type="PANTHER" id="PTHR44103:SF1">
    <property type="entry name" value="PROPROTEIN CONVERTASE P"/>
    <property type="match status" value="1"/>
</dbReference>
<keyword evidence="2" id="KW-0812">Transmembrane</keyword>
<accession>A0A5C5Y2L5</accession>
<dbReference type="Pfam" id="PF07593">
    <property type="entry name" value="UnbV_ASPIC"/>
    <property type="match status" value="1"/>
</dbReference>
<protein>
    <recommendedName>
        <fullName evidence="3">ASPIC/UnbV domain-containing protein</fullName>
    </recommendedName>
</protein>
<dbReference type="OrthoDB" id="221211at2"/>
<proteinExistence type="predicted"/>